<name>A0AA89C5W5_PINIB</name>
<organism evidence="1 2">
    <name type="scientific">Pinctada imbricata</name>
    <name type="common">Atlantic pearl-oyster</name>
    <name type="synonym">Pinctada martensii</name>
    <dbReference type="NCBI Taxonomy" id="66713"/>
    <lineage>
        <taxon>Eukaryota</taxon>
        <taxon>Metazoa</taxon>
        <taxon>Spiralia</taxon>
        <taxon>Lophotrochozoa</taxon>
        <taxon>Mollusca</taxon>
        <taxon>Bivalvia</taxon>
        <taxon>Autobranchia</taxon>
        <taxon>Pteriomorphia</taxon>
        <taxon>Pterioida</taxon>
        <taxon>Pterioidea</taxon>
        <taxon>Pteriidae</taxon>
        <taxon>Pinctada</taxon>
    </lineage>
</organism>
<proteinExistence type="predicted"/>
<dbReference type="Proteomes" id="UP001186944">
    <property type="component" value="Unassembled WGS sequence"/>
</dbReference>
<protein>
    <submittedName>
        <fullName evidence="1">Uncharacterized protein</fullName>
    </submittedName>
</protein>
<dbReference type="InterPro" id="IPR052787">
    <property type="entry name" value="MAVS"/>
</dbReference>
<dbReference type="AlphaFoldDB" id="A0AA89C5W5"/>
<dbReference type="PANTHER" id="PTHR21446">
    <property type="entry name" value="DUF3504 DOMAIN-CONTAINING PROTEIN"/>
    <property type="match status" value="1"/>
</dbReference>
<keyword evidence="2" id="KW-1185">Reference proteome</keyword>
<gene>
    <name evidence="1" type="ORF">FSP39_015114</name>
</gene>
<comment type="caution">
    <text evidence="1">The sequence shown here is derived from an EMBL/GenBank/DDBJ whole genome shotgun (WGS) entry which is preliminary data.</text>
</comment>
<sequence length="129" mass="15173">MAAKRFKVSTIEEIDAKKLLINSKETVRSNNKAANMLKAYLREVEQSESFEEFTCEQLNEVLSHFYLDARRENGEMYKANSLESIRHSINRYLKSPPYNKTFDLIKDDEFREANTAFRAALAELKRERE</sequence>
<evidence type="ECO:0000313" key="1">
    <source>
        <dbReference type="EMBL" id="KAK3107462.1"/>
    </source>
</evidence>
<accession>A0AA89C5W5</accession>
<dbReference type="PANTHER" id="PTHR21446:SF12">
    <property type="entry name" value="POTASSIUM CHANNEL TETRAMERIZATION DOMAIN CONTAINING 1"/>
    <property type="match status" value="1"/>
</dbReference>
<dbReference type="EMBL" id="VSWD01000002">
    <property type="protein sequence ID" value="KAK3107462.1"/>
    <property type="molecule type" value="Genomic_DNA"/>
</dbReference>
<evidence type="ECO:0000313" key="2">
    <source>
        <dbReference type="Proteomes" id="UP001186944"/>
    </source>
</evidence>
<reference evidence="1" key="1">
    <citation type="submission" date="2019-08" db="EMBL/GenBank/DDBJ databases">
        <title>The improved chromosome-level genome for the pearl oyster Pinctada fucata martensii using PacBio sequencing and Hi-C.</title>
        <authorList>
            <person name="Zheng Z."/>
        </authorList>
    </citation>
    <scope>NUCLEOTIDE SEQUENCE</scope>
    <source>
        <strain evidence="1">ZZ-2019</strain>
        <tissue evidence="1">Adductor muscle</tissue>
    </source>
</reference>